<dbReference type="Proteomes" id="UP000199662">
    <property type="component" value="Unassembled WGS sequence"/>
</dbReference>
<keyword evidence="5" id="KW-0456">Lyase</keyword>
<dbReference type="Pfam" id="PF03711">
    <property type="entry name" value="OKR_DC_1_C"/>
    <property type="match status" value="1"/>
</dbReference>
<evidence type="ECO:0000256" key="1">
    <source>
        <dbReference type="ARBA" id="ARBA00001933"/>
    </source>
</evidence>
<sequence length="486" mass="53352">MNRQRQKKMPLLQAMRQYADSGVVGFHTPGHKQGKGVYSSLRDLVTPLGWKMEVSLMDELDDLHEPTMCIKEAQDLAADLYGADATYFIINGTTGAIQAMVLAALRPGEKIIVPRNAHRSIIGGIMLSGAIPIFIQPEIDAELGIAMGIATETVDKAITAHPDAKAVLIINPTYYGVASDLQAIATLVHDNNMLLLVDEAHGPHLKFNVSLPLQALDAGADIVAQSTHKIIGSMTQSSMLHVKYGRIHPERLRMMVSLVQSTSPNYLLLGSLDAARMQMAESGPQLIGRAVDLANWIRREITQIKGLYCFGMERLHQSGAYALDVTKITVTVRDLGISGACAEHILRHKYKIQCELSDVYNVLFIISLGDSEVEARILVNALQNLAASQQHNRQRFTQPMALPKIPRQRLAPREALFSDTAVQPFDTSEGCVAGEVITFYPPGIPVICPGEEITKEIINYIRAMQKIGLKIVGPQDVTLKMIKIIK</sequence>
<feature type="domain" description="Orn/Lys/Arg decarboxylases family 1 pyridoxal-P attachment site" evidence="6">
    <location>
        <begin position="224"/>
        <end position="238"/>
    </location>
</feature>
<evidence type="ECO:0000256" key="2">
    <source>
        <dbReference type="ARBA" id="ARBA00010671"/>
    </source>
</evidence>
<evidence type="ECO:0000313" key="8">
    <source>
        <dbReference type="Proteomes" id="UP000199662"/>
    </source>
</evidence>
<dbReference type="InterPro" id="IPR036633">
    <property type="entry name" value="Prn/Lys/Arg_de-COase_C_sf"/>
</dbReference>
<evidence type="ECO:0000256" key="3">
    <source>
        <dbReference type="ARBA" id="ARBA00022793"/>
    </source>
</evidence>
<reference evidence="7 8" key="1">
    <citation type="submission" date="2016-10" db="EMBL/GenBank/DDBJ databases">
        <authorList>
            <person name="de Groot N.N."/>
        </authorList>
    </citation>
    <scope>NUCLEOTIDE SEQUENCE [LARGE SCALE GENOMIC DNA]</scope>
    <source>
        <strain evidence="7 8">DSM 2179</strain>
    </source>
</reference>
<dbReference type="InterPro" id="IPR008286">
    <property type="entry name" value="Prn/Lys/Arg_de-COase_C"/>
</dbReference>
<dbReference type="STRING" id="84035.SAMN05660742_11087"/>
<evidence type="ECO:0000259" key="6">
    <source>
        <dbReference type="PROSITE" id="PS00703"/>
    </source>
</evidence>
<protein>
    <submittedName>
        <fullName evidence="7">Arginine/lysine/ornithine decarboxylase</fullName>
    </submittedName>
</protein>
<accession>A0A1H6ZTW3</accession>
<organism evidence="7 8">
    <name type="scientific">Propionispira arboris</name>
    <dbReference type="NCBI Taxonomy" id="84035"/>
    <lineage>
        <taxon>Bacteria</taxon>
        <taxon>Bacillati</taxon>
        <taxon>Bacillota</taxon>
        <taxon>Negativicutes</taxon>
        <taxon>Selenomonadales</taxon>
        <taxon>Selenomonadaceae</taxon>
        <taxon>Propionispira</taxon>
    </lineage>
</organism>
<comment type="cofactor">
    <cofactor evidence="1">
        <name>pyridoxal 5'-phosphate</name>
        <dbReference type="ChEBI" id="CHEBI:597326"/>
    </cofactor>
</comment>
<dbReference type="InterPro" id="IPR015424">
    <property type="entry name" value="PyrdxlP-dep_Trfase"/>
</dbReference>
<dbReference type="AlphaFoldDB" id="A0A1H6ZTW3"/>
<dbReference type="Gene3D" id="3.40.640.10">
    <property type="entry name" value="Type I PLP-dependent aspartate aminotransferase-like (Major domain)"/>
    <property type="match status" value="1"/>
</dbReference>
<dbReference type="SUPFAM" id="SSF55904">
    <property type="entry name" value="Ornithine decarboxylase C-terminal domain"/>
    <property type="match status" value="1"/>
</dbReference>
<dbReference type="InterPro" id="IPR000310">
    <property type="entry name" value="Orn/Lys/Arg_deCO2ase_major_dom"/>
</dbReference>
<keyword evidence="8" id="KW-1185">Reference proteome</keyword>
<dbReference type="InterPro" id="IPR015421">
    <property type="entry name" value="PyrdxlP-dep_Trfase_major"/>
</dbReference>
<evidence type="ECO:0000313" key="7">
    <source>
        <dbReference type="EMBL" id="SEJ56076.1"/>
    </source>
</evidence>
<name>A0A1H6ZTW3_9FIRM</name>
<dbReference type="PANTHER" id="PTHR43277">
    <property type="entry name" value="ARGININE DECARBOXYLASE"/>
    <property type="match status" value="1"/>
</dbReference>
<dbReference type="PROSITE" id="PS00703">
    <property type="entry name" value="OKR_DC_1"/>
    <property type="match status" value="1"/>
</dbReference>
<gene>
    <name evidence="7" type="ORF">SAMN05660742_11087</name>
</gene>
<proteinExistence type="inferred from homology"/>
<dbReference type="GO" id="GO:0016831">
    <property type="term" value="F:carboxy-lyase activity"/>
    <property type="evidence" value="ECO:0007669"/>
    <property type="project" value="UniProtKB-KW"/>
</dbReference>
<dbReference type="PANTHER" id="PTHR43277:SF4">
    <property type="entry name" value="ARGININE DECARBOXYLASE"/>
    <property type="match status" value="1"/>
</dbReference>
<dbReference type="EMBL" id="FNZK01000010">
    <property type="protein sequence ID" value="SEJ56076.1"/>
    <property type="molecule type" value="Genomic_DNA"/>
</dbReference>
<dbReference type="SUPFAM" id="SSF53383">
    <property type="entry name" value="PLP-dependent transferases"/>
    <property type="match status" value="1"/>
</dbReference>
<evidence type="ECO:0000256" key="5">
    <source>
        <dbReference type="ARBA" id="ARBA00023239"/>
    </source>
</evidence>
<evidence type="ECO:0000256" key="4">
    <source>
        <dbReference type="ARBA" id="ARBA00022898"/>
    </source>
</evidence>
<dbReference type="InterPro" id="IPR052357">
    <property type="entry name" value="Orn_Lys_Arg_decarboxylase-I"/>
</dbReference>
<keyword evidence="3" id="KW-0210">Decarboxylase</keyword>
<comment type="similarity">
    <text evidence="2">Belongs to the Orn/Lys/Arg decarboxylase class-I family.</text>
</comment>
<dbReference type="CDD" id="cd00615">
    <property type="entry name" value="Orn_deC_like"/>
    <property type="match status" value="1"/>
</dbReference>
<keyword evidence="4" id="KW-0663">Pyridoxal phosphate</keyword>
<dbReference type="Pfam" id="PF01276">
    <property type="entry name" value="OKR_DC_1"/>
    <property type="match status" value="1"/>
</dbReference>
<dbReference type="Gene3D" id="3.90.100.10">
    <property type="entry name" value="Orn/Lys/Arg decarboxylase, C-terminal domain"/>
    <property type="match status" value="1"/>
</dbReference>